<dbReference type="KEGG" id="cbei:LF65_03534"/>
<dbReference type="Proteomes" id="UP000031866">
    <property type="component" value="Chromosome"/>
</dbReference>
<evidence type="ECO:0000313" key="1">
    <source>
        <dbReference type="EMBL" id="AJH00091.1"/>
    </source>
</evidence>
<accession>A0A0B5QGL6</accession>
<name>A0A0B5QGL6_CLOBE</name>
<protein>
    <submittedName>
        <fullName evidence="1">Uncharacterized protein</fullName>
    </submittedName>
</protein>
<proteinExistence type="predicted"/>
<sequence>MKKFILIFLISILLLFNLAYSTFAANIFKEGVYKASDFNFSAENTYSVQNVSQKDSVYILLYDENQLQIQAIRLAPQSKKYNLLPLKPDYRIAIVGNGDVFID</sequence>
<reference evidence="2" key="1">
    <citation type="submission" date="2014-12" db="EMBL/GenBank/DDBJ databases">
        <title>Genome sequence of Clostridium beijerinckii strain 59B.</title>
        <authorList>
            <person name="Little G.T."/>
            <person name="Minton N.P."/>
        </authorList>
    </citation>
    <scope>NUCLEOTIDE SEQUENCE [LARGE SCALE GENOMIC DNA]</scope>
    <source>
        <strain evidence="2">59B</strain>
    </source>
</reference>
<evidence type="ECO:0000313" key="2">
    <source>
        <dbReference type="Proteomes" id="UP000031866"/>
    </source>
</evidence>
<dbReference type="EMBL" id="CP010086">
    <property type="protein sequence ID" value="AJH00091.1"/>
    <property type="molecule type" value="Genomic_DNA"/>
</dbReference>
<gene>
    <name evidence="1" type="ORF">LF65_03534</name>
</gene>
<dbReference type="AlphaFoldDB" id="A0A0B5QGL6"/>
<dbReference type="RefSeq" id="WP_041897647.1">
    <property type="nucleotide sequence ID" value="NZ_CP010086.2"/>
</dbReference>
<organism evidence="1 2">
    <name type="scientific">Clostridium beijerinckii</name>
    <name type="common">Clostridium MP</name>
    <dbReference type="NCBI Taxonomy" id="1520"/>
    <lineage>
        <taxon>Bacteria</taxon>
        <taxon>Bacillati</taxon>
        <taxon>Bacillota</taxon>
        <taxon>Clostridia</taxon>
        <taxon>Eubacteriales</taxon>
        <taxon>Clostridiaceae</taxon>
        <taxon>Clostridium</taxon>
    </lineage>
</organism>
<dbReference type="OrthoDB" id="1924904at2"/>